<keyword evidence="4" id="KW-0597">Phosphoprotein</keyword>
<dbReference type="PRINTS" id="PR00344">
    <property type="entry name" value="BCTRLSENSOR"/>
</dbReference>
<dbReference type="Gene3D" id="3.30.565.10">
    <property type="entry name" value="Histidine kinase-like ATPase, C-terminal domain"/>
    <property type="match status" value="1"/>
</dbReference>
<keyword evidence="11" id="KW-0175">Coiled coil</keyword>
<keyword evidence="10" id="KW-0472">Membrane</keyword>
<dbReference type="SMART" id="SM00304">
    <property type="entry name" value="HAMP"/>
    <property type="match status" value="1"/>
</dbReference>
<keyword evidence="5" id="KW-0808">Transferase</keyword>
<dbReference type="SMART" id="SM00387">
    <property type="entry name" value="HATPase_c"/>
    <property type="match status" value="1"/>
</dbReference>
<dbReference type="GO" id="GO:0005886">
    <property type="term" value="C:plasma membrane"/>
    <property type="evidence" value="ECO:0007669"/>
    <property type="project" value="UniProtKB-SubCell"/>
</dbReference>
<accession>A0A4V2M2C2</accession>
<keyword evidence="15" id="KW-1185">Reference proteome</keyword>
<dbReference type="InterPro" id="IPR036890">
    <property type="entry name" value="HATPase_C_sf"/>
</dbReference>
<reference evidence="14 15" key="1">
    <citation type="submission" date="2019-02" db="EMBL/GenBank/DDBJ databases">
        <title>Kribbella capetownensis sp. nov. and Kribbella speibonae sp. nov., isolated from soil.</title>
        <authorList>
            <person name="Curtis S.M."/>
            <person name="Norton I."/>
            <person name="Everest G.J."/>
            <person name="Meyers P.R."/>
        </authorList>
    </citation>
    <scope>NUCLEOTIDE SEQUENCE [LARGE SCALE GENOMIC DNA]</scope>
    <source>
        <strain evidence="14 15">DSM 27082</strain>
    </source>
</reference>
<comment type="subcellular location">
    <subcellularLocation>
        <location evidence="2">Cell membrane</location>
    </subcellularLocation>
</comment>
<name>A0A4V2M2C2_9ACTN</name>
<dbReference type="Gene3D" id="1.10.287.130">
    <property type="match status" value="1"/>
</dbReference>
<dbReference type="PANTHER" id="PTHR45436:SF5">
    <property type="entry name" value="SENSOR HISTIDINE KINASE TRCS"/>
    <property type="match status" value="1"/>
</dbReference>
<evidence type="ECO:0000256" key="4">
    <source>
        <dbReference type="ARBA" id="ARBA00022553"/>
    </source>
</evidence>
<dbReference type="SUPFAM" id="SSF55874">
    <property type="entry name" value="ATPase domain of HSP90 chaperone/DNA topoisomerase II/histidine kinase"/>
    <property type="match status" value="1"/>
</dbReference>
<dbReference type="EC" id="2.7.13.3" evidence="3"/>
<dbReference type="Gene3D" id="6.10.340.10">
    <property type="match status" value="1"/>
</dbReference>
<dbReference type="Pfam" id="PF00512">
    <property type="entry name" value="HisKA"/>
    <property type="match status" value="1"/>
</dbReference>
<dbReference type="GO" id="GO:0000155">
    <property type="term" value="F:phosphorelay sensor kinase activity"/>
    <property type="evidence" value="ECO:0007669"/>
    <property type="project" value="InterPro"/>
</dbReference>
<evidence type="ECO:0000313" key="15">
    <source>
        <dbReference type="Proteomes" id="UP000292695"/>
    </source>
</evidence>
<comment type="catalytic activity">
    <reaction evidence="1">
        <text>ATP + protein L-histidine = ADP + protein N-phospho-L-histidine.</text>
        <dbReference type="EC" id="2.7.13.3"/>
    </reaction>
</comment>
<dbReference type="CDD" id="cd00082">
    <property type="entry name" value="HisKA"/>
    <property type="match status" value="1"/>
</dbReference>
<dbReference type="InterPro" id="IPR003594">
    <property type="entry name" value="HATPase_dom"/>
</dbReference>
<dbReference type="PROSITE" id="PS50885">
    <property type="entry name" value="HAMP"/>
    <property type="match status" value="1"/>
</dbReference>
<evidence type="ECO:0000256" key="2">
    <source>
        <dbReference type="ARBA" id="ARBA00004236"/>
    </source>
</evidence>
<dbReference type="InterPro" id="IPR003660">
    <property type="entry name" value="HAMP_dom"/>
</dbReference>
<evidence type="ECO:0000256" key="10">
    <source>
        <dbReference type="ARBA" id="ARBA00023136"/>
    </source>
</evidence>
<dbReference type="CDD" id="cd00075">
    <property type="entry name" value="HATPase"/>
    <property type="match status" value="1"/>
</dbReference>
<dbReference type="InterPro" id="IPR004358">
    <property type="entry name" value="Sig_transdc_His_kin-like_C"/>
</dbReference>
<keyword evidence="6" id="KW-0812">Transmembrane</keyword>
<evidence type="ECO:0000259" key="12">
    <source>
        <dbReference type="PROSITE" id="PS50109"/>
    </source>
</evidence>
<feature type="domain" description="Histidine kinase" evidence="12">
    <location>
        <begin position="245"/>
        <end position="458"/>
    </location>
</feature>
<dbReference type="PANTHER" id="PTHR45436">
    <property type="entry name" value="SENSOR HISTIDINE KINASE YKOH"/>
    <property type="match status" value="1"/>
</dbReference>
<feature type="domain" description="HAMP" evidence="13">
    <location>
        <begin position="184"/>
        <end position="237"/>
    </location>
</feature>
<comment type="caution">
    <text evidence="14">The sequence shown here is derived from an EMBL/GenBank/DDBJ whole genome shotgun (WGS) entry which is preliminary data.</text>
</comment>
<sequence>MRTRVLIVLTIFSLVAVAGLVLPLLATTSQARTQALLLSRVATLDRLAALAREVKDAGDLATVQAEADRVTELYGEDLLLVGPSGYPLVSTGSLDLDDPGVRETLASASRNLAQTSLDPVRPWSDPHHLLARPVGTPHELAGAVVLRVDAGRAISGVRRDWALIVTGAIAAELLLLELAILLTRWVVRPVRRLEEAVVGLAETPTTGPAVMLSGPPELRHLTRSFADMAATVTRSLEMQRRMVADSSHQLRNPLAAVRLRLDALASELRDPSSPRFAGIQQDLDRLEALLNDLLKLAEAESRRPDAVVGQSVVSEVLPGEVGAWRLLAAENGVDLAAELAAVPPVAISEIDLRQIVGALVDNAIKYSGYGARVIVRIEKSGADGVRLSVVDDGPGLPEEHRELASQRFWRADQHQSSRGSGLGLAIVDQLVSAAGGTLTIEAVTPHGLAVHVDLRTAT</sequence>
<dbReference type="SUPFAM" id="SSF47384">
    <property type="entry name" value="Homodimeric domain of signal transducing histidine kinase"/>
    <property type="match status" value="1"/>
</dbReference>
<evidence type="ECO:0000256" key="1">
    <source>
        <dbReference type="ARBA" id="ARBA00000085"/>
    </source>
</evidence>
<dbReference type="SMART" id="SM00388">
    <property type="entry name" value="HisKA"/>
    <property type="match status" value="1"/>
</dbReference>
<dbReference type="InterPro" id="IPR050428">
    <property type="entry name" value="TCS_sensor_his_kinase"/>
</dbReference>
<evidence type="ECO:0000313" key="14">
    <source>
        <dbReference type="EMBL" id="TCC24356.1"/>
    </source>
</evidence>
<keyword evidence="9" id="KW-0902">Two-component regulatory system</keyword>
<proteinExistence type="predicted"/>
<gene>
    <name evidence="14" type="ORF">E0H50_32445</name>
</gene>
<dbReference type="AlphaFoldDB" id="A0A4V2M2C2"/>
<evidence type="ECO:0000256" key="5">
    <source>
        <dbReference type="ARBA" id="ARBA00022679"/>
    </source>
</evidence>
<keyword evidence="7 14" id="KW-0418">Kinase</keyword>
<evidence type="ECO:0000256" key="7">
    <source>
        <dbReference type="ARBA" id="ARBA00022777"/>
    </source>
</evidence>
<keyword evidence="8" id="KW-1133">Transmembrane helix</keyword>
<dbReference type="EMBL" id="SJKA01000015">
    <property type="protein sequence ID" value="TCC24356.1"/>
    <property type="molecule type" value="Genomic_DNA"/>
</dbReference>
<dbReference type="RefSeq" id="WP_131294792.1">
    <property type="nucleotide sequence ID" value="NZ_SJKA01000015.1"/>
</dbReference>
<evidence type="ECO:0000259" key="13">
    <source>
        <dbReference type="PROSITE" id="PS50885"/>
    </source>
</evidence>
<dbReference type="Proteomes" id="UP000292695">
    <property type="component" value="Unassembled WGS sequence"/>
</dbReference>
<feature type="coiled-coil region" evidence="11">
    <location>
        <begin position="276"/>
        <end position="303"/>
    </location>
</feature>
<evidence type="ECO:0000256" key="11">
    <source>
        <dbReference type="SAM" id="Coils"/>
    </source>
</evidence>
<dbReference type="OrthoDB" id="9786919at2"/>
<evidence type="ECO:0000256" key="9">
    <source>
        <dbReference type="ARBA" id="ARBA00023012"/>
    </source>
</evidence>
<evidence type="ECO:0000256" key="3">
    <source>
        <dbReference type="ARBA" id="ARBA00012438"/>
    </source>
</evidence>
<dbReference type="InterPro" id="IPR003661">
    <property type="entry name" value="HisK_dim/P_dom"/>
</dbReference>
<organism evidence="14 15">
    <name type="scientific">Kribbella sindirgiensis</name>
    <dbReference type="NCBI Taxonomy" id="1124744"/>
    <lineage>
        <taxon>Bacteria</taxon>
        <taxon>Bacillati</taxon>
        <taxon>Actinomycetota</taxon>
        <taxon>Actinomycetes</taxon>
        <taxon>Propionibacteriales</taxon>
        <taxon>Kribbellaceae</taxon>
        <taxon>Kribbella</taxon>
    </lineage>
</organism>
<evidence type="ECO:0000256" key="8">
    <source>
        <dbReference type="ARBA" id="ARBA00022989"/>
    </source>
</evidence>
<protein>
    <recommendedName>
        <fullName evidence="3">histidine kinase</fullName>
        <ecNumber evidence="3">2.7.13.3</ecNumber>
    </recommendedName>
</protein>
<dbReference type="InterPro" id="IPR036097">
    <property type="entry name" value="HisK_dim/P_sf"/>
</dbReference>
<evidence type="ECO:0000256" key="6">
    <source>
        <dbReference type="ARBA" id="ARBA00022692"/>
    </source>
</evidence>
<dbReference type="Pfam" id="PF02518">
    <property type="entry name" value="HATPase_c"/>
    <property type="match status" value="1"/>
</dbReference>
<dbReference type="InterPro" id="IPR005467">
    <property type="entry name" value="His_kinase_dom"/>
</dbReference>
<dbReference type="PROSITE" id="PS50109">
    <property type="entry name" value="HIS_KIN"/>
    <property type="match status" value="1"/>
</dbReference>